<keyword evidence="7" id="KW-0479">Metal-binding</keyword>
<dbReference type="PANTHER" id="PTHR21266">
    <property type="entry name" value="IRON-SULFUR DOMAIN CONTAINING PROTEIN"/>
    <property type="match status" value="1"/>
</dbReference>
<dbReference type="GO" id="GO:0051537">
    <property type="term" value="F:2 iron, 2 sulfur cluster binding"/>
    <property type="evidence" value="ECO:0007669"/>
    <property type="project" value="UniProtKB-KW"/>
</dbReference>
<dbReference type="InterPro" id="IPR013626">
    <property type="entry name" value="PaO"/>
</dbReference>
<proteinExistence type="predicted"/>
<dbReference type="PANTHER" id="PTHR21266:SF32">
    <property type="entry name" value="CHOLESTEROL 7-DESATURASE NVD"/>
    <property type="match status" value="1"/>
</dbReference>
<dbReference type="Pfam" id="PF00355">
    <property type="entry name" value="Rieske"/>
    <property type="match status" value="2"/>
</dbReference>
<protein>
    <recommendedName>
        <fullName evidence="15">Rieske domain-containing protein</fullName>
    </recommendedName>
</protein>
<dbReference type="SUPFAM" id="SSF55961">
    <property type="entry name" value="Bet v1-like"/>
    <property type="match status" value="2"/>
</dbReference>
<keyword evidence="8" id="KW-0809">Transit peptide</keyword>
<keyword evidence="11" id="KW-0408">Iron</keyword>
<keyword evidence="6" id="KW-0001">2Fe-2S</keyword>
<comment type="subcellular location">
    <subcellularLocation>
        <location evidence="2">Membrane</location>
    </subcellularLocation>
    <subcellularLocation>
        <location evidence="1">Plastid</location>
        <location evidence="1">Chloroplast</location>
    </subcellularLocation>
</comment>
<organism evidence="16">
    <name type="scientific">Salix viminalis</name>
    <name type="common">Common osier</name>
    <name type="synonym">Basket willow</name>
    <dbReference type="NCBI Taxonomy" id="40686"/>
    <lineage>
        <taxon>Eukaryota</taxon>
        <taxon>Viridiplantae</taxon>
        <taxon>Streptophyta</taxon>
        <taxon>Embryophyta</taxon>
        <taxon>Tracheophyta</taxon>
        <taxon>Spermatophyta</taxon>
        <taxon>Magnoliopsida</taxon>
        <taxon>eudicotyledons</taxon>
        <taxon>Gunneridae</taxon>
        <taxon>Pentapetalae</taxon>
        <taxon>rosids</taxon>
        <taxon>fabids</taxon>
        <taxon>Malpighiales</taxon>
        <taxon>Salicaceae</taxon>
        <taxon>Saliceae</taxon>
        <taxon>Salix</taxon>
    </lineage>
</organism>
<keyword evidence="10" id="KW-0560">Oxidoreductase</keyword>
<accession>A0A6N2K7M4</accession>
<feature type="domain" description="Rieske" evidence="15">
    <location>
        <begin position="635"/>
        <end position="698"/>
    </location>
</feature>
<name>A0A6N2K7M4_SALVM</name>
<dbReference type="GO" id="GO:0016020">
    <property type="term" value="C:membrane"/>
    <property type="evidence" value="ECO:0007669"/>
    <property type="project" value="UniProtKB-SubCell"/>
</dbReference>
<evidence type="ECO:0000256" key="13">
    <source>
        <dbReference type="ARBA" id="ARBA00023136"/>
    </source>
</evidence>
<dbReference type="InterPro" id="IPR017941">
    <property type="entry name" value="Rieske_2Fe-2S"/>
</dbReference>
<keyword evidence="3" id="KW-0150">Chloroplast</keyword>
<keyword evidence="4" id="KW-0934">Plastid</keyword>
<feature type="region of interest" description="Disordered" evidence="14">
    <location>
        <begin position="51"/>
        <end position="70"/>
    </location>
</feature>
<dbReference type="AlphaFoldDB" id="A0A6N2K7M4"/>
<gene>
    <name evidence="16" type="ORF">SVIM_LOCUS39799</name>
</gene>
<dbReference type="PROSITE" id="PS51296">
    <property type="entry name" value="RIESKE"/>
    <property type="match status" value="2"/>
</dbReference>
<evidence type="ECO:0000256" key="10">
    <source>
        <dbReference type="ARBA" id="ARBA00023002"/>
    </source>
</evidence>
<keyword evidence="12" id="KW-0411">Iron-sulfur</keyword>
<keyword evidence="13" id="KW-0472">Membrane</keyword>
<evidence type="ECO:0000256" key="3">
    <source>
        <dbReference type="ARBA" id="ARBA00022528"/>
    </source>
</evidence>
<evidence type="ECO:0000256" key="4">
    <source>
        <dbReference type="ARBA" id="ARBA00022640"/>
    </source>
</evidence>
<reference evidence="16" key="1">
    <citation type="submission" date="2019-03" db="EMBL/GenBank/DDBJ databases">
        <authorList>
            <person name="Mank J."/>
            <person name="Almeida P."/>
        </authorList>
    </citation>
    <scope>NUCLEOTIDE SEQUENCE</scope>
    <source>
        <strain evidence="16">78183</strain>
    </source>
</reference>
<evidence type="ECO:0000256" key="6">
    <source>
        <dbReference type="ARBA" id="ARBA00022714"/>
    </source>
</evidence>
<evidence type="ECO:0000256" key="1">
    <source>
        <dbReference type="ARBA" id="ARBA00004229"/>
    </source>
</evidence>
<dbReference type="CDD" id="cd03480">
    <property type="entry name" value="Rieske_RO_Alpha_PaO"/>
    <property type="match status" value="1"/>
</dbReference>
<dbReference type="Pfam" id="PF08417">
    <property type="entry name" value="PaO"/>
    <property type="match status" value="2"/>
</dbReference>
<evidence type="ECO:0000256" key="14">
    <source>
        <dbReference type="SAM" id="MobiDB-lite"/>
    </source>
</evidence>
<dbReference type="InterPro" id="IPR050584">
    <property type="entry name" value="Cholesterol_7-desaturase"/>
</dbReference>
<evidence type="ECO:0000256" key="2">
    <source>
        <dbReference type="ARBA" id="ARBA00004370"/>
    </source>
</evidence>
<evidence type="ECO:0000256" key="12">
    <source>
        <dbReference type="ARBA" id="ARBA00023014"/>
    </source>
</evidence>
<evidence type="ECO:0000256" key="8">
    <source>
        <dbReference type="ARBA" id="ARBA00022946"/>
    </source>
</evidence>
<dbReference type="GO" id="GO:0009507">
    <property type="term" value="C:chloroplast"/>
    <property type="evidence" value="ECO:0007669"/>
    <property type="project" value="UniProtKB-SubCell"/>
</dbReference>
<keyword evidence="9" id="KW-1133">Transmembrane helix</keyword>
<evidence type="ECO:0000259" key="15">
    <source>
        <dbReference type="PROSITE" id="PS51296"/>
    </source>
</evidence>
<evidence type="ECO:0000256" key="7">
    <source>
        <dbReference type="ARBA" id="ARBA00022723"/>
    </source>
</evidence>
<dbReference type="InterPro" id="IPR036922">
    <property type="entry name" value="Rieske_2Fe-2S_sf"/>
</dbReference>
<evidence type="ECO:0000256" key="9">
    <source>
        <dbReference type="ARBA" id="ARBA00022989"/>
    </source>
</evidence>
<dbReference type="Gene3D" id="3.90.380.10">
    <property type="entry name" value="Naphthalene 1,2-dioxygenase Alpha Subunit, Chain A, domain 1"/>
    <property type="match status" value="2"/>
</dbReference>
<dbReference type="GO" id="GO:0010277">
    <property type="term" value="F:chlorophyllide a oxygenase activity"/>
    <property type="evidence" value="ECO:0007669"/>
    <property type="project" value="InterPro"/>
</dbReference>
<evidence type="ECO:0000256" key="11">
    <source>
        <dbReference type="ARBA" id="ARBA00023004"/>
    </source>
</evidence>
<dbReference type="Gene3D" id="2.102.10.10">
    <property type="entry name" value="Rieske [2Fe-2S] iron-sulphur domain"/>
    <property type="match status" value="2"/>
</dbReference>
<feature type="domain" description="Rieske" evidence="15">
    <location>
        <begin position="84"/>
        <end position="194"/>
    </location>
</feature>
<dbReference type="EMBL" id="CAADRP010000136">
    <property type="protein sequence ID" value="VFU23844.1"/>
    <property type="molecule type" value="Genomic_DNA"/>
</dbReference>
<evidence type="ECO:0000256" key="5">
    <source>
        <dbReference type="ARBA" id="ARBA00022692"/>
    </source>
</evidence>
<feature type="compositionally biased region" description="Low complexity" evidence="14">
    <location>
        <begin position="51"/>
        <end position="60"/>
    </location>
</feature>
<evidence type="ECO:0000313" key="16">
    <source>
        <dbReference type="EMBL" id="VFU23844.1"/>
    </source>
</evidence>
<keyword evidence="5" id="KW-0812">Transmembrane</keyword>
<dbReference type="GO" id="GO:0046872">
    <property type="term" value="F:metal ion binding"/>
    <property type="evidence" value="ECO:0007669"/>
    <property type="project" value="UniProtKB-KW"/>
</dbReference>
<sequence>MEALFAPSVHISTPPISHHKTSFTKSRVSFSHLKFPVLPMFLTLGKTTSKSHSFNTKSSSPAVSAEEKPVTGTKEEKFEWYAQWYPVMPVCDLDKRVPHAKKVMGLDLVVWWDRNESEWKVIDGTCPHRLAPLSEGRIDQWGRLQCSYHGWCFNGSGNRKLIPQAPPDGPPVHTSMKACVAVYPSTVQHDIVCFGPNNDPKHKDIITRKQPPFIPELDDPSFTKYMGNRDLPYGYDVLIENVLDPAHLPYAHYGLVNALKPQVKSDREGGGPIDLSVKKLDSQGFFENQDHFGDTKFIAPCISYASSSPGDAPETGSMQKRMAYVFICIPVSPGRSRLIWIFPRIFALWIDKVVPRWIFHLKYNLVFDSDLYLLHQQERKFMDVGPANWQKACFVPTKSDALLVGYRRWFNKYSGGQVDWKGKYCGALPPTSPREQYWSHVVNCRSCNAACKGLNALEVILQVASVAFMGVAAASKHNANTMVAVALVCFAGSRCLAHFIFKNFHYHDYTEMEALNVSFVPSPHIPATPAKVIRRSQFLHFHLSSIPSSSVQSYDRNKSSSKILTALSSSVSTETLDPTEPALETDSQQETFDWYAQWYPVMPVCDLDKRVPHAKKVIGLDLVVWWDRNESEWKAPLSGGRIDQWGRLQCVYHGWCFNGSGDCKFIPQAPPDGPPVHTFKKACVAAYPTTVQNDIVWFWPNSSPEYKDILSSKKPPYIAELDDPSYIKTMGNREFPFGYEILIENLVDPAHVPYAHFKLLPVKLDREGGAPIDITINKLDIEGFHASRFGGITNFMAPCVYKSAFSLPSKKGNEPQRRGLLLFFCVPVGPGKSRLIYTFPRNFGVWLDRIMPRWVFHLSQNRILDSDLYLLHLEERKIMEVGPTNWQKACFVPTKSDAQVVAFRRWLKTYSGGQIKWGSKFS</sequence>
<dbReference type="SUPFAM" id="SSF50022">
    <property type="entry name" value="ISP domain"/>
    <property type="match status" value="2"/>
</dbReference>